<keyword evidence="2" id="KW-1185">Reference proteome</keyword>
<evidence type="ECO:0000313" key="2">
    <source>
        <dbReference type="Proteomes" id="UP001290861"/>
    </source>
</evidence>
<name>A0ABU5MTX5_9BACT</name>
<evidence type="ECO:0000313" key="1">
    <source>
        <dbReference type="EMBL" id="MDZ8117679.1"/>
    </source>
</evidence>
<dbReference type="Proteomes" id="UP001290861">
    <property type="component" value="Unassembled WGS sequence"/>
</dbReference>
<accession>A0ABU5MTX5</accession>
<dbReference type="RefSeq" id="WP_322607478.1">
    <property type="nucleotide sequence ID" value="NZ_JARVCO010000002.1"/>
</dbReference>
<evidence type="ECO:0008006" key="3">
    <source>
        <dbReference type="Google" id="ProtNLM"/>
    </source>
</evidence>
<proteinExistence type="predicted"/>
<reference evidence="1 2" key="1">
    <citation type="journal article" date="2024" name="Appl. Environ. Microbiol.">
        <title>Pontiella agarivorans sp. nov., a novel marine anaerobic bacterium capable of degrading macroalgal polysaccharides and fixing nitrogen.</title>
        <authorList>
            <person name="Liu N."/>
            <person name="Kivenson V."/>
            <person name="Peng X."/>
            <person name="Cui Z."/>
            <person name="Lankiewicz T.S."/>
            <person name="Gosselin K.M."/>
            <person name="English C.J."/>
            <person name="Blair E.M."/>
            <person name="O'Malley M.A."/>
            <person name="Valentine D.L."/>
        </authorList>
    </citation>
    <scope>NUCLEOTIDE SEQUENCE [LARGE SCALE GENOMIC DNA]</scope>
    <source>
        <strain evidence="1 2">NLcol2</strain>
    </source>
</reference>
<comment type="caution">
    <text evidence="1">The sequence shown here is derived from an EMBL/GenBank/DDBJ whole genome shotgun (WGS) entry which is preliminary data.</text>
</comment>
<organism evidence="1 2">
    <name type="scientific">Pontiella agarivorans</name>
    <dbReference type="NCBI Taxonomy" id="3038953"/>
    <lineage>
        <taxon>Bacteria</taxon>
        <taxon>Pseudomonadati</taxon>
        <taxon>Kiritimatiellota</taxon>
        <taxon>Kiritimatiellia</taxon>
        <taxon>Kiritimatiellales</taxon>
        <taxon>Pontiellaceae</taxon>
        <taxon>Pontiella</taxon>
    </lineage>
</organism>
<dbReference type="EMBL" id="JARVCO010000002">
    <property type="protein sequence ID" value="MDZ8117679.1"/>
    <property type="molecule type" value="Genomic_DNA"/>
</dbReference>
<gene>
    <name evidence="1" type="ORF">P9H32_03490</name>
</gene>
<sequence>MKVTYNEEQRFIVAEIVGLLDMEAVERGLVEMNTVMDRYKCHHVLYDLCQVELALEVHEIYFVPKLLKEAGNMNVKRAVLFSTENEQDFAFFETVAGNQGLNVQIFAERKPALDWLLA</sequence>
<protein>
    <recommendedName>
        <fullName evidence="3">STAS/SEC14 domain-containing protein</fullName>
    </recommendedName>
</protein>